<accession>A0A9P4I8H4</accession>
<dbReference type="PANTHER" id="PTHR47784">
    <property type="entry name" value="STEROL UPTAKE CONTROL PROTEIN 2"/>
    <property type="match status" value="1"/>
</dbReference>
<dbReference type="SUPFAM" id="SSF57701">
    <property type="entry name" value="Zn2/Cys6 DNA-binding domain"/>
    <property type="match status" value="1"/>
</dbReference>
<dbReference type="InterPro" id="IPR036864">
    <property type="entry name" value="Zn2-C6_fun-type_DNA-bd_sf"/>
</dbReference>
<dbReference type="GO" id="GO:0008270">
    <property type="term" value="F:zinc ion binding"/>
    <property type="evidence" value="ECO:0007669"/>
    <property type="project" value="InterPro"/>
</dbReference>
<dbReference type="EMBL" id="ML978130">
    <property type="protein sequence ID" value="KAF2095924.1"/>
    <property type="molecule type" value="Genomic_DNA"/>
</dbReference>
<sequence length="406" mass="45850">MPVLLRSKDAPGRKRRAHAKSRRGCGNCKLRRVKCDELKPSCMNCMSFGVSCNYAQNSSSLELAGESVFQLQTHSPQSLSLNETMRNMINKSLMQVSPAGGVDVYQLTEDDLQVLERCQARTISSLAEEKTVHIYRAEGLKLTCCHPFLMHATLAIAMMHERVMAGKTFKEQSTAEIYHSYQATATFRSKLSGPLTPSERDALWIATVLLSTMSLASIDATAPEEAWPLMSSFPTDLDWLEMIQGKNVVWKIADLARPDSAVGRMVIGFKDSRLQAVAKDASGLQALPQELLELLGLDTCVVTKNNPYYRAALCLGNLFGEECNIATLALFYVWIMSMEAEFKQLLRRKDPRALLLLAYWFRKVRSRHVWFLWQRSVLECQAICTYLEQNHSDMPHLENLLLGLRY</sequence>
<evidence type="ECO:0000256" key="1">
    <source>
        <dbReference type="ARBA" id="ARBA00023242"/>
    </source>
</evidence>
<dbReference type="PROSITE" id="PS50048">
    <property type="entry name" value="ZN2_CY6_FUNGAL_2"/>
    <property type="match status" value="1"/>
</dbReference>
<dbReference type="SMART" id="SM00066">
    <property type="entry name" value="GAL4"/>
    <property type="match status" value="1"/>
</dbReference>
<dbReference type="OrthoDB" id="416217at2759"/>
<dbReference type="Proteomes" id="UP000799772">
    <property type="component" value="Unassembled WGS sequence"/>
</dbReference>
<reference evidence="3" key="1">
    <citation type="journal article" date="2020" name="Stud. Mycol.">
        <title>101 Dothideomycetes genomes: a test case for predicting lifestyles and emergence of pathogens.</title>
        <authorList>
            <person name="Haridas S."/>
            <person name="Albert R."/>
            <person name="Binder M."/>
            <person name="Bloem J."/>
            <person name="Labutti K."/>
            <person name="Salamov A."/>
            <person name="Andreopoulos B."/>
            <person name="Baker S."/>
            <person name="Barry K."/>
            <person name="Bills G."/>
            <person name="Bluhm B."/>
            <person name="Cannon C."/>
            <person name="Castanera R."/>
            <person name="Culley D."/>
            <person name="Daum C."/>
            <person name="Ezra D."/>
            <person name="Gonzalez J."/>
            <person name="Henrissat B."/>
            <person name="Kuo A."/>
            <person name="Liang C."/>
            <person name="Lipzen A."/>
            <person name="Lutzoni F."/>
            <person name="Magnuson J."/>
            <person name="Mondo S."/>
            <person name="Nolan M."/>
            <person name="Ohm R."/>
            <person name="Pangilinan J."/>
            <person name="Park H.-J."/>
            <person name="Ramirez L."/>
            <person name="Alfaro M."/>
            <person name="Sun H."/>
            <person name="Tritt A."/>
            <person name="Yoshinaga Y."/>
            <person name="Zwiers L.-H."/>
            <person name="Turgeon B."/>
            <person name="Goodwin S."/>
            <person name="Spatafora J."/>
            <person name="Crous P."/>
            <person name="Grigoriev I."/>
        </authorList>
    </citation>
    <scope>NUCLEOTIDE SEQUENCE</scope>
    <source>
        <strain evidence="3">CBS 133067</strain>
    </source>
</reference>
<dbReference type="PROSITE" id="PS00463">
    <property type="entry name" value="ZN2_CY6_FUNGAL_1"/>
    <property type="match status" value="1"/>
</dbReference>
<dbReference type="AlphaFoldDB" id="A0A9P4I8H4"/>
<name>A0A9P4I8H4_9PEZI</name>
<proteinExistence type="predicted"/>
<feature type="domain" description="Zn(2)-C6 fungal-type" evidence="2">
    <location>
        <begin position="24"/>
        <end position="54"/>
    </location>
</feature>
<evidence type="ECO:0000313" key="3">
    <source>
        <dbReference type="EMBL" id="KAF2095924.1"/>
    </source>
</evidence>
<evidence type="ECO:0000259" key="2">
    <source>
        <dbReference type="PROSITE" id="PS50048"/>
    </source>
</evidence>
<organism evidence="3 4">
    <name type="scientific">Rhizodiscina lignyota</name>
    <dbReference type="NCBI Taxonomy" id="1504668"/>
    <lineage>
        <taxon>Eukaryota</taxon>
        <taxon>Fungi</taxon>
        <taxon>Dikarya</taxon>
        <taxon>Ascomycota</taxon>
        <taxon>Pezizomycotina</taxon>
        <taxon>Dothideomycetes</taxon>
        <taxon>Pleosporomycetidae</taxon>
        <taxon>Aulographales</taxon>
        <taxon>Rhizodiscinaceae</taxon>
        <taxon>Rhizodiscina</taxon>
    </lineage>
</organism>
<gene>
    <name evidence="3" type="ORF">NA57DRAFT_58990</name>
</gene>
<dbReference type="GO" id="GO:0001228">
    <property type="term" value="F:DNA-binding transcription activator activity, RNA polymerase II-specific"/>
    <property type="evidence" value="ECO:0007669"/>
    <property type="project" value="TreeGrafter"/>
</dbReference>
<keyword evidence="4" id="KW-1185">Reference proteome</keyword>
<dbReference type="Pfam" id="PF00172">
    <property type="entry name" value="Zn_clus"/>
    <property type="match status" value="1"/>
</dbReference>
<evidence type="ECO:0000313" key="4">
    <source>
        <dbReference type="Proteomes" id="UP000799772"/>
    </source>
</evidence>
<dbReference type="InterPro" id="IPR001138">
    <property type="entry name" value="Zn2Cys6_DnaBD"/>
</dbReference>
<dbReference type="InterPro" id="IPR053157">
    <property type="entry name" value="Sterol_Uptake_Regulator"/>
</dbReference>
<dbReference type="Gene3D" id="4.10.240.10">
    <property type="entry name" value="Zn(2)-C6 fungal-type DNA-binding domain"/>
    <property type="match status" value="1"/>
</dbReference>
<dbReference type="CDD" id="cd00067">
    <property type="entry name" value="GAL4"/>
    <property type="match status" value="1"/>
</dbReference>
<protein>
    <recommendedName>
        <fullName evidence="2">Zn(2)-C6 fungal-type domain-containing protein</fullName>
    </recommendedName>
</protein>
<comment type="caution">
    <text evidence="3">The sequence shown here is derived from an EMBL/GenBank/DDBJ whole genome shotgun (WGS) entry which is preliminary data.</text>
</comment>
<keyword evidence="1" id="KW-0539">Nucleus</keyword>
<dbReference type="PANTHER" id="PTHR47784:SF9">
    <property type="entry name" value="ZN(II)2CYS6 TRANSCRIPTION FACTOR (EUROFUNG)"/>
    <property type="match status" value="1"/>
</dbReference>